<keyword evidence="3" id="KW-1185">Reference proteome</keyword>
<evidence type="ECO:0000256" key="1">
    <source>
        <dbReference type="SAM" id="MobiDB-lite"/>
    </source>
</evidence>
<protein>
    <submittedName>
        <fullName evidence="4">CX domain-containing protein</fullName>
    </submittedName>
</protein>
<keyword evidence="2" id="KW-0472">Membrane</keyword>
<evidence type="ECO:0000256" key="2">
    <source>
        <dbReference type="SAM" id="Phobius"/>
    </source>
</evidence>
<keyword evidence="2" id="KW-1133">Transmembrane helix</keyword>
<dbReference type="Proteomes" id="UP000095282">
    <property type="component" value="Unplaced"/>
</dbReference>
<dbReference type="AlphaFoldDB" id="A0A1I7UIC6"/>
<organism evidence="3 4">
    <name type="scientific">Caenorhabditis tropicalis</name>
    <dbReference type="NCBI Taxonomy" id="1561998"/>
    <lineage>
        <taxon>Eukaryota</taxon>
        <taxon>Metazoa</taxon>
        <taxon>Ecdysozoa</taxon>
        <taxon>Nematoda</taxon>
        <taxon>Chromadorea</taxon>
        <taxon>Rhabditida</taxon>
        <taxon>Rhabditina</taxon>
        <taxon>Rhabditomorpha</taxon>
        <taxon>Rhabditoidea</taxon>
        <taxon>Rhabditidae</taxon>
        <taxon>Peloderinae</taxon>
        <taxon>Caenorhabditis</taxon>
    </lineage>
</organism>
<keyword evidence="2" id="KW-0812">Transmembrane</keyword>
<feature type="transmembrane region" description="Helical" evidence="2">
    <location>
        <begin position="7"/>
        <end position="27"/>
    </location>
</feature>
<evidence type="ECO:0000313" key="4">
    <source>
        <dbReference type="WBParaSite" id="Csp11.Scaffold629.g9623.t1"/>
    </source>
</evidence>
<accession>A0A1I7UIC6</accession>
<proteinExistence type="predicted"/>
<dbReference type="WBParaSite" id="Csp11.Scaffold629.g9623.t1">
    <property type="protein sequence ID" value="Csp11.Scaffold629.g9623.t1"/>
    <property type="gene ID" value="Csp11.Scaffold629.g9623"/>
</dbReference>
<sequence length="202" mass="23801">MLLRRSLFVLDIIVLAAIVVFLALLPAERCMNFVAHDKPSSDSKCHLHPIHHPEFSFYTNLDKMRHLESVKHHFTVCHRLQWIHYTFWDHWLISHEKNRIENDWPLRYHAHILGASPEETTVDVPKTWQYSIAMCLLSALFKIGRILIQHFIGDKKIMLDDDKDEFRRESSGKNSFEEEEDGEVAGTSRLFNDSRYSKIETD</sequence>
<dbReference type="eggNOG" id="ENOG502RDPI">
    <property type="taxonomic scope" value="Eukaryota"/>
</dbReference>
<name>A0A1I7UIC6_9PELO</name>
<feature type="region of interest" description="Disordered" evidence="1">
    <location>
        <begin position="166"/>
        <end position="202"/>
    </location>
</feature>
<evidence type="ECO:0000313" key="3">
    <source>
        <dbReference type="Proteomes" id="UP000095282"/>
    </source>
</evidence>
<reference evidence="4" key="1">
    <citation type="submission" date="2016-11" db="UniProtKB">
        <authorList>
            <consortium name="WormBaseParasite"/>
        </authorList>
    </citation>
    <scope>IDENTIFICATION</scope>
</reference>